<keyword evidence="9" id="KW-1185">Reference proteome</keyword>
<dbReference type="GeneID" id="93756416"/>
<dbReference type="InterPro" id="IPR032636">
    <property type="entry name" value="Pilus_assem_E-set-like_dom"/>
</dbReference>
<evidence type="ECO:0000259" key="3">
    <source>
        <dbReference type="Pfam" id="PF15976"/>
    </source>
</evidence>
<reference evidence="7 9" key="3">
    <citation type="submission" date="2024-02" db="EMBL/GenBank/DDBJ databases">
        <title>Tn5403 promotes plasmid rearrangements and degradation of the Klebsiella pneumoniae carbapenemase (KPC) transposon Tn4401.</title>
        <authorList>
            <person name="Sheppard A.E."/>
            <person name="Barry K.E."/>
            <person name="Parikh H.I."/>
            <person name="Vegesana K."/>
            <person name="Sebra R."/>
            <person name="George S."/>
            <person name="Sanderson N.D."/>
            <person name="Stoesser N."/>
            <person name="Eyre D.W."/>
            <person name="Crook D.W."/>
            <person name="Walker A.S."/>
            <person name="Mathers A.J."/>
        </authorList>
    </citation>
    <scope>NUCLEOTIDE SEQUENCE [LARGE SCALE GENOMIC DNA]</scope>
    <source>
        <strain evidence="7 9">CAV1921</strain>
    </source>
</reference>
<dbReference type="Proteomes" id="UP001064206">
    <property type="component" value="Chromosome"/>
</dbReference>
<evidence type="ECO:0000313" key="5">
    <source>
        <dbReference type="EMBL" id="PIK96621.1"/>
    </source>
</evidence>
<dbReference type="Proteomes" id="UP001350972">
    <property type="component" value="Chromosome"/>
</dbReference>
<dbReference type="InterPro" id="IPR031917">
    <property type="entry name" value="Pilus_assem_C"/>
</dbReference>
<organism evidence="5 8">
    <name type="scientific">Raoultella ornithinolytica</name>
    <name type="common">Klebsiella ornithinolytica</name>
    <dbReference type="NCBI Taxonomy" id="54291"/>
    <lineage>
        <taxon>Bacteria</taxon>
        <taxon>Pseudomonadati</taxon>
        <taxon>Pseudomonadota</taxon>
        <taxon>Gammaproteobacteria</taxon>
        <taxon>Enterobacterales</taxon>
        <taxon>Enterobacteriaceae</taxon>
        <taxon>Klebsiella/Raoultella group</taxon>
        <taxon>Raoultella</taxon>
    </lineage>
</organism>
<evidence type="ECO:0000313" key="7">
    <source>
        <dbReference type="EMBL" id="WWC11509.1"/>
    </source>
</evidence>
<dbReference type="STRING" id="54291.TE10_03885"/>
<dbReference type="RefSeq" id="WP_004856505.1">
    <property type="nucleotide sequence ID" value="NZ_ABDFAB020000004.1"/>
</dbReference>
<evidence type="ECO:0000256" key="2">
    <source>
        <dbReference type="SAM" id="SignalP"/>
    </source>
</evidence>
<feature type="domain" description="Pilus assembly protein C-terminal" evidence="3">
    <location>
        <begin position="734"/>
        <end position="826"/>
    </location>
</feature>
<gene>
    <name evidence="5" type="ORF">CFY86_00980</name>
    <name evidence="7" type="ORF">LM286_25015</name>
    <name evidence="6" type="ORF">N2J37_26230</name>
</gene>
<evidence type="ECO:0000256" key="1">
    <source>
        <dbReference type="ARBA" id="ARBA00022729"/>
    </source>
</evidence>
<dbReference type="EMBL" id="NKYI01000004">
    <property type="protein sequence ID" value="PIK96621.1"/>
    <property type="molecule type" value="Genomic_DNA"/>
</dbReference>
<dbReference type="PaxDb" id="1286170-RORB6_17180"/>
<accession>A0A1Y6GNZ0</accession>
<name>A0A1Y6GNZ0_RAOOR</name>
<dbReference type="AlphaFoldDB" id="A0A1Y6GNZ0"/>
<proteinExistence type="predicted"/>
<evidence type="ECO:0000313" key="9">
    <source>
        <dbReference type="Proteomes" id="UP001350972"/>
    </source>
</evidence>
<dbReference type="Pfam" id="PF16967">
    <property type="entry name" value="TcfC"/>
    <property type="match status" value="1"/>
</dbReference>
<dbReference type="EMBL" id="CP145163">
    <property type="protein sequence ID" value="WWC11509.1"/>
    <property type="molecule type" value="Genomic_DNA"/>
</dbReference>
<feature type="chain" id="PRO_5014278717" evidence="2">
    <location>
        <begin position="30"/>
        <end position="843"/>
    </location>
</feature>
<dbReference type="eggNOG" id="COG3188">
    <property type="taxonomic scope" value="Bacteria"/>
</dbReference>
<evidence type="ECO:0000313" key="8">
    <source>
        <dbReference type="Proteomes" id="UP000229713"/>
    </source>
</evidence>
<dbReference type="Proteomes" id="UP000229713">
    <property type="component" value="Unassembled WGS sequence"/>
</dbReference>
<keyword evidence="1 2" id="KW-0732">Signal</keyword>
<reference evidence="6" key="2">
    <citation type="submission" date="2022-09" db="EMBL/GenBank/DDBJ databases">
        <title>Multidrug resistance Raoultella ornithinolytica Strain MQB_Silv_108.</title>
        <authorList>
            <person name="Quintela-Baluja M."/>
        </authorList>
    </citation>
    <scope>NUCLEOTIDE SEQUENCE</scope>
    <source>
        <strain evidence="6">MQB_Silv_108</strain>
    </source>
</reference>
<evidence type="ECO:0000259" key="4">
    <source>
        <dbReference type="Pfam" id="PF16967"/>
    </source>
</evidence>
<protein>
    <submittedName>
        <fullName evidence="6">CS1-pili formation C-terminal domain-containing protein</fullName>
    </submittedName>
    <submittedName>
        <fullName evidence="5">Fimbrial biogenesis outer membrane usher protein</fullName>
    </submittedName>
</protein>
<reference evidence="5 8" key="1">
    <citation type="submission" date="2017-07" db="EMBL/GenBank/DDBJ databases">
        <title>Raoultella ornithinolytica strain HH3 draft genome.</title>
        <authorList>
            <person name="Duceppe M.-O."/>
            <person name="Huang H."/>
            <person name="Phipps-Todd B."/>
        </authorList>
    </citation>
    <scope>NUCLEOTIDE SEQUENCE [LARGE SCALE GENOMIC DNA]</scope>
    <source>
        <strain evidence="5 8">HH3</strain>
    </source>
</reference>
<sequence length="843" mass="90939">MPLRRISPELKTLIACGMAIFTLPLSVNAAPQQVQQIGGVVIPQAFSQALQDGMSIPLFLHLEGSAGTQDDQRLGSAFIWLDAGTLRVRHIQLEERGDNASVSEQTRKTLTELANEPFNSDLHIALTRDAQLQLSLRQLLLQLVVKREALGTVLRSRSEDIGQSSVNSISSSLNYNLGVYNNQMRNAGNSTSSYLSLNSVSSLREHHIVLDGSLYGTGTSNQDSEIYKAMYERDFAGHRFAGGMLDTWNLQSLGPMTAISAGKIYGASWGNQASSTVFDNSQSVTPIVAFLPAAGEVHLSRDGRLLSVQNFVMGNHEVDTRGLPYGIYDVDVEVIVNGRVVSKRTQRVNKLFSRGRGAGAPLAWQVWGGSFHMDRWSESGKKSKPAKESWLAGASTSGSVGTLSWAATGYGYDSNAVAETRLTVPLTESVNVNLQNMLASDSSWSSIGSISAALPGGFSTVWVNQEKTIIGDRLRRSDADNRAIGGTLNLNPLWSKLGTFSISYNDDRRYNSHYYTADYYQTLFSGAFGSLGLRAGIQRFNNGGGGSSSSTGKYIALDFSLPLGNWFSAGMTHQNGYTMANLSARKQFDEGVVRTLGANISRAISGDTGDDKTLSGGGYAQFDTRYANGTLNINSGADGYVNTNLTASGSVGWQGRNIAASGRTDGNAGVIFNTDLDDDGKLSARVNGRVIQLTGKRNYLPLSPYSRYEVELQNSKNSIDSYDIVSNRKSSLTLYPGNVAVIEPEVKQMVTVSGRIRAEDGTLLANAHINNHIGRTRTDNTGGFVMDVDKKYPTIDFTYGNNQSCEVGLEISQARGAVWVGDVVCTGLKTYASAQQAGEGHES</sequence>
<feature type="domain" description="Pilus assembly protein E-set like" evidence="4">
    <location>
        <begin position="284"/>
        <end position="350"/>
    </location>
</feature>
<feature type="signal peptide" evidence="2">
    <location>
        <begin position="1"/>
        <end position="29"/>
    </location>
</feature>
<dbReference type="EMBL" id="CP104450">
    <property type="protein sequence ID" value="UXE37942.1"/>
    <property type="molecule type" value="Genomic_DNA"/>
</dbReference>
<dbReference type="Pfam" id="PF15976">
    <property type="entry name" value="CooC_C"/>
    <property type="match status" value="1"/>
</dbReference>
<evidence type="ECO:0000313" key="6">
    <source>
        <dbReference type="EMBL" id="UXE37942.1"/>
    </source>
</evidence>